<name>A0A8J2KZK3_9HEXA</name>
<keyword evidence="1" id="KW-0677">Repeat</keyword>
<organism evidence="5 6">
    <name type="scientific">Allacma fusca</name>
    <dbReference type="NCBI Taxonomy" id="39272"/>
    <lineage>
        <taxon>Eukaryota</taxon>
        <taxon>Metazoa</taxon>
        <taxon>Ecdysozoa</taxon>
        <taxon>Arthropoda</taxon>
        <taxon>Hexapoda</taxon>
        <taxon>Collembola</taxon>
        <taxon>Symphypleona</taxon>
        <taxon>Sminthuridae</taxon>
        <taxon>Allacma</taxon>
    </lineage>
</organism>
<comment type="caution">
    <text evidence="5">The sequence shown here is derived from an EMBL/GenBank/DDBJ whole genome shotgun (WGS) entry which is preliminary data.</text>
</comment>
<evidence type="ECO:0000256" key="3">
    <source>
        <dbReference type="PROSITE-ProRule" id="PRU00059"/>
    </source>
</evidence>
<feature type="domain" description="CUB" evidence="4">
    <location>
        <begin position="1"/>
        <end position="92"/>
    </location>
</feature>
<evidence type="ECO:0000313" key="6">
    <source>
        <dbReference type="Proteomes" id="UP000708208"/>
    </source>
</evidence>
<feature type="non-terminal residue" evidence="5">
    <location>
        <position position="99"/>
    </location>
</feature>
<evidence type="ECO:0000313" key="5">
    <source>
        <dbReference type="EMBL" id="CAG7823703.1"/>
    </source>
</evidence>
<comment type="caution">
    <text evidence="3">Lacks conserved residue(s) required for the propagation of feature annotation.</text>
</comment>
<dbReference type="Proteomes" id="UP000708208">
    <property type="component" value="Unassembled WGS sequence"/>
</dbReference>
<accession>A0A8J2KZK3</accession>
<dbReference type="AlphaFoldDB" id="A0A8J2KZK3"/>
<evidence type="ECO:0000256" key="1">
    <source>
        <dbReference type="ARBA" id="ARBA00022737"/>
    </source>
</evidence>
<dbReference type="EMBL" id="CAJVCH010530362">
    <property type="protein sequence ID" value="CAG7823703.1"/>
    <property type="molecule type" value="Genomic_DNA"/>
</dbReference>
<dbReference type="PROSITE" id="PS01180">
    <property type="entry name" value="CUB"/>
    <property type="match status" value="1"/>
</dbReference>
<reference evidence="5" key="1">
    <citation type="submission" date="2021-06" db="EMBL/GenBank/DDBJ databases">
        <authorList>
            <person name="Hodson N. C."/>
            <person name="Mongue J. A."/>
            <person name="Jaron S. K."/>
        </authorList>
    </citation>
    <scope>NUCLEOTIDE SEQUENCE</scope>
</reference>
<dbReference type="Pfam" id="PF00431">
    <property type="entry name" value="CUB"/>
    <property type="match status" value="1"/>
</dbReference>
<gene>
    <name evidence="5" type="ORF">AFUS01_LOCUS33904</name>
</gene>
<sequence length="99" mass="10840">DADCRWRIRVPATLQIQLDFPGFNIVGDCGTTFVEVSSMSSHSLSDDPVLIAKYCPGDTPSRYIGTTDMAMVRFKSSVNNTGNGWRVTFHGELPTQLAA</sequence>
<dbReference type="OrthoDB" id="7611901at2759"/>
<dbReference type="InterPro" id="IPR000859">
    <property type="entry name" value="CUB_dom"/>
</dbReference>
<evidence type="ECO:0000256" key="2">
    <source>
        <dbReference type="ARBA" id="ARBA00023157"/>
    </source>
</evidence>
<keyword evidence="2" id="KW-1015">Disulfide bond</keyword>
<evidence type="ECO:0000259" key="4">
    <source>
        <dbReference type="PROSITE" id="PS01180"/>
    </source>
</evidence>
<keyword evidence="6" id="KW-1185">Reference proteome</keyword>
<protein>
    <recommendedName>
        <fullName evidence="4">CUB domain-containing protein</fullName>
    </recommendedName>
</protein>
<proteinExistence type="predicted"/>
<dbReference type="CDD" id="cd00041">
    <property type="entry name" value="CUB"/>
    <property type="match status" value="1"/>
</dbReference>
<dbReference type="PANTHER" id="PTHR24251">
    <property type="entry name" value="OVOCHYMASE-RELATED"/>
    <property type="match status" value="1"/>
</dbReference>